<evidence type="ECO:0000313" key="7">
    <source>
        <dbReference type="EMBL" id="GAA2094270.1"/>
    </source>
</evidence>
<evidence type="ECO:0000256" key="1">
    <source>
        <dbReference type="ARBA" id="ARBA00022475"/>
    </source>
</evidence>
<protein>
    <submittedName>
        <fullName evidence="7">Sugar ABC transporter substrate-binding protein</fullName>
    </submittedName>
</protein>
<evidence type="ECO:0000256" key="3">
    <source>
        <dbReference type="ARBA" id="ARBA00023136"/>
    </source>
</evidence>
<organism evidence="7 8">
    <name type="scientific">Streptomyces albiaxialis</name>
    <dbReference type="NCBI Taxonomy" id="329523"/>
    <lineage>
        <taxon>Bacteria</taxon>
        <taxon>Bacillati</taxon>
        <taxon>Actinomycetota</taxon>
        <taxon>Actinomycetes</taxon>
        <taxon>Kitasatosporales</taxon>
        <taxon>Streptomycetaceae</taxon>
        <taxon>Streptomyces</taxon>
    </lineage>
</organism>
<keyword evidence="4" id="KW-0564">Palmitate</keyword>
<comment type="caution">
    <text evidence="7">The sequence shown here is derived from an EMBL/GenBank/DDBJ whole genome shotgun (WGS) entry which is preliminary data.</text>
</comment>
<keyword evidence="5" id="KW-0449">Lipoprotein</keyword>
<dbReference type="Pfam" id="PF01547">
    <property type="entry name" value="SBP_bac_1"/>
    <property type="match status" value="1"/>
</dbReference>
<name>A0ABP5I8C9_9ACTN</name>
<dbReference type="InterPro" id="IPR050490">
    <property type="entry name" value="Bact_solute-bd_prot1"/>
</dbReference>
<dbReference type="Proteomes" id="UP001500016">
    <property type="component" value="Unassembled WGS sequence"/>
</dbReference>
<reference evidence="8" key="1">
    <citation type="journal article" date="2019" name="Int. J. Syst. Evol. Microbiol.">
        <title>The Global Catalogue of Microorganisms (GCM) 10K type strain sequencing project: providing services to taxonomists for standard genome sequencing and annotation.</title>
        <authorList>
            <consortium name="The Broad Institute Genomics Platform"/>
            <consortium name="The Broad Institute Genome Sequencing Center for Infectious Disease"/>
            <person name="Wu L."/>
            <person name="Ma J."/>
        </authorList>
    </citation>
    <scope>NUCLEOTIDE SEQUENCE [LARGE SCALE GENOMIC DNA]</scope>
    <source>
        <strain evidence="8">JCM 15478</strain>
    </source>
</reference>
<evidence type="ECO:0000256" key="4">
    <source>
        <dbReference type="ARBA" id="ARBA00023139"/>
    </source>
</evidence>
<evidence type="ECO:0000256" key="6">
    <source>
        <dbReference type="SAM" id="SignalP"/>
    </source>
</evidence>
<accession>A0ABP5I8C9</accession>
<dbReference type="SUPFAM" id="SSF53850">
    <property type="entry name" value="Periplasmic binding protein-like II"/>
    <property type="match status" value="1"/>
</dbReference>
<feature type="chain" id="PRO_5045243053" evidence="6">
    <location>
        <begin position="32"/>
        <end position="437"/>
    </location>
</feature>
<dbReference type="InterPro" id="IPR006059">
    <property type="entry name" value="SBP"/>
</dbReference>
<evidence type="ECO:0000256" key="2">
    <source>
        <dbReference type="ARBA" id="ARBA00022729"/>
    </source>
</evidence>
<dbReference type="PANTHER" id="PTHR43649">
    <property type="entry name" value="ARABINOSE-BINDING PROTEIN-RELATED"/>
    <property type="match status" value="1"/>
</dbReference>
<dbReference type="RefSeq" id="WP_344532883.1">
    <property type="nucleotide sequence ID" value="NZ_BAAAPE010000015.1"/>
</dbReference>
<gene>
    <name evidence="7" type="ORF">GCM10009801_62130</name>
</gene>
<proteinExistence type="predicted"/>
<dbReference type="Gene3D" id="3.40.190.10">
    <property type="entry name" value="Periplasmic binding protein-like II"/>
    <property type="match status" value="1"/>
</dbReference>
<sequence length="437" mass="47713">MSVPMSGSFRRRPVPLAVTALGAALSLTALTGCGGSGGGGSADASGKVEGSITFQTWNLRAEYKNFFNDLIDRFEKKHPDAKVRWIDKPAEGYAETLSADAASEKLPDVVNVSPDLAYPLAKAGVLMNLSKDETAAKAEKKYMPEAWKGNEMPGLDGVFAYPWYLNTGPMFYNKRLFEEAGLNPEKPPENYAQLFSDGEKLAKKKVAALAATPTIEDFGRYGVPLMNKEGTEFTYNSPKGVEFMKKYKRLYDKGGLDSQVMSSSPEKAGQKFEQEKVAMNPGGALDLKNFKDNQPDLYKYIGITEAPNNNGHPNMSVMSLGVAQRSEHKAAAVAFAQFVTNQQNQEAFARKVAVFPSTKGSLDKPYWTKAGSSPEDRVRVSSAKLVKKAVNYTPAVMTDPMKTVLQKEVSKVFLGKKSPKKALDDAVAESNKLLKQL</sequence>
<keyword evidence="2 6" id="KW-0732">Signal</keyword>
<dbReference type="PANTHER" id="PTHR43649:SF33">
    <property type="entry name" value="POLYGALACTURONAN_RHAMNOGALACTURONAN-BINDING PROTEIN YTCQ"/>
    <property type="match status" value="1"/>
</dbReference>
<evidence type="ECO:0000256" key="5">
    <source>
        <dbReference type="ARBA" id="ARBA00023288"/>
    </source>
</evidence>
<keyword evidence="3" id="KW-0472">Membrane</keyword>
<keyword evidence="8" id="KW-1185">Reference proteome</keyword>
<dbReference type="EMBL" id="BAAAPE010000015">
    <property type="protein sequence ID" value="GAA2094270.1"/>
    <property type="molecule type" value="Genomic_DNA"/>
</dbReference>
<feature type="signal peptide" evidence="6">
    <location>
        <begin position="1"/>
        <end position="31"/>
    </location>
</feature>
<evidence type="ECO:0000313" key="8">
    <source>
        <dbReference type="Proteomes" id="UP001500016"/>
    </source>
</evidence>
<keyword evidence="1" id="KW-1003">Cell membrane</keyword>